<dbReference type="Pfam" id="PF12509">
    <property type="entry name" value="DUF3715"/>
    <property type="match status" value="1"/>
</dbReference>
<accession>R7V5N9</accession>
<evidence type="ECO:0000256" key="1">
    <source>
        <dbReference type="SAM" id="MobiDB-lite"/>
    </source>
</evidence>
<dbReference type="PANTHER" id="PTHR22380">
    <property type="entry name" value="TESTIS-EXPRESSED PROTEIN 15"/>
    <property type="match status" value="1"/>
</dbReference>
<evidence type="ECO:0000313" key="3">
    <source>
        <dbReference type="EMBL" id="ELU13889.1"/>
    </source>
</evidence>
<feature type="region of interest" description="Disordered" evidence="1">
    <location>
        <begin position="351"/>
        <end position="382"/>
    </location>
</feature>
<dbReference type="GO" id="GO:0010569">
    <property type="term" value="P:regulation of double-strand break repair via homologous recombination"/>
    <property type="evidence" value="ECO:0007669"/>
    <property type="project" value="InterPro"/>
</dbReference>
<name>R7V5N9_CAPTE</name>
<dbReference type="GO" id="GO:0005634">
    <property type="term" value="C:nucleus"/>
    <property type="evidence" value="ECO:0007669"/>
    <property type="project" value="TreeGrafter"/>
</dbReference>
<feature type="domain" description="TASOR pseudo-PARP" evidence="2">
    <location>
        <begin position="111"/>
        <end position="256"/>
    </location>
</feature>
<evidence type="ECO:0000313" key="5">
    <source>
        <dbReference type="Proteomes" id="UP000014760"/>
    </source>
</evidence>
<feature type="compositionally biased region" description="Low complexity" evidence="1">
    <location>
        <begin position="361"/>
        <end position="379"/>
    </location>
</feature>
<dbReference type="EMBL" id="AMQN01005018">
    <property type="status" value="NOT_ANNOTATED_CDS"/>
    <property type="molecule type" value="Genomic_DNA"/>
</dbReference>
<keyword evidence="5" id="KW-1185">Reference proteome</keyword>
<dbReference type="GO" id="GO:0007140">
    <property type="term" value="P:male meiotic nuclear division"/>
    <property type="evidence" value="ECO:0007669"/>
    <property type="project" value="InterPro"/>
</dbReference>
<organism evidence="3">
    <name type="scientific">Capitella teleta</name>
    <name type="common">Polychaete worm</name>
    <dbReference type="NCBI Taxonomy" id="283909"/>
    <lineage>
        <taxon>Eukaryota</taxon>
        <taxon>Metazoa</taxon>
        <taxon>Spiralia</taxon>
        <taxon>Lophotrochozoa</taxon>
        <taxon>Annelida</taxon>
        <taxon>Polychaeta</taxon>
        <taxon>Sedentaria</taxon>
        <taxon>Scolecida</taxon>
        <taxon>Capitellidae</taxon>
        <taxon>Capitella</taxon>
    </lineage>
</organism>
<dbReference type="InterPro" id="IPR022188">
    <property type="entry name" value="TASOR_DUF3715"/>
</dbReference>
<dbReference type="STRING" id="283909.R7V5N9"/>
<feature type="compositionally biased region" description="Basic and acidic residues" evidence="1">
    <location>
        <begin position="351"/>
        <end position="360"/>
    </location>
</feature>
<dbReference type="AlphaFoldDB" id="R7V5N9"/>
<dbReference type="Proteomes" id="UP000014760">
    <property type="component" value="Unassembled WGS sequence"/>
</dbReference>
<reference evidence="3 5" key="2">
    <citation type="journal article" date="2013" name="Nature">
        <title>Insights into bilaterian evolution from three spiralian genomes.</title>
        <authorList>
            <person name="Simakov O."/>
            <person name="Marletaz F."/>
            <person name="Cho S.J."/>
            <person name="Edsinger-Gonzales E."/>
            <person name="Havlak P."/>
            <person name="Hellsten U."/>
            <person name="Kuo D.H."/>
            <person name="Larsson T."/>
            <person name="Lv J."/>
            <person name="Arendt D."/>
            <person name="Savage R."/>
            <person name="Osoegawa K."/>
            <person name="de Jong P."/>
            <person name="Grimwood J."/>
            <person name="Chapman J.A."/>
            <person name="Shapiro H."/>
            <person name="Aerts A."/>
            <person name="Otillar R.P."/>
            <person name="Terry A.Y."/>
            <person name="Boore J.L."/>
            <person name="Grigoriev I.V."/>
            <person name="Lindberg D.R."/>
            <person name="Seaver E.C."/>
            <person name="Weisblat D.A."/>
            <person name="Putnam N.H."/>
            <person name="Rokhsar D.S."/>
        </authorList>
    </citation>
    <scope>NUCLEOTIDE SEQUENCE</scope>
    <source>
        <strain evidence="3 5">I ESC-2004</strain>
    </source>
</reference>
<dbReference type="PANTHER" id="PTHR22380:SF1">
    <property type="entry name" value="TESTIS-EXPRESSED PROTEIN 15"/>
    <property type="match status" value="1"/>
</dbReference>
<dbReference type="EnsemblMetazoa" id="CapteT202533">
    <property type="protein sequence ID" value="CapteP202533"/>
    <property type="gene ID" value="CapteG202533"/>
</dbReference>
<evidence type="ECO:0000259" key="2">
    <source>
        <dbReference type="Pfam" id="PF12509"/>
    </source>
</evidence>
<dbReference type="Gene3D" id="3.90.228.10">
    <property type="match status" value="1"/>
</dbReference>
<evidence type="ECO:0000313" key="4">
    <source>
        <dbReference type="EnsemblMetazoa" id="CapteP202533"/>
    </source>
</evidence>
<dbReference type="OrthoDB" id="10054471at2759"/>
<reference evidence="5" key="1">
    <citation type="submission" date="2012-12" db="EMBL/GenBank/DDBJ databases">
        <authorList>
            <person name="Hellsten U."/>
            <person name="Grimwood J."/>
            <person name="Chapman J.A."/>
            <person name="Shapiro H."/>
            <person name="Aerts A."/>
            <person name="Otillar R.P."/>
            <person name="Terry A.Y."/>
            <person name="Boore J.L."/>
            <person name="Simakov O."/>
            <person name="Marletaz F."/>
            <person name="Cho S.-J."/>
            <person name="Edsinger-Gonzales E."/>
            <person name="Havlak P."/>
            <person name="Kuo D.-H."/>
            <person name="Larsson T."/>
            <person name="Lv J."/>
            <person name="Arendt D."/>
            <person name="Savage R."/>
            <person name="Osoegawa K."/>
            <person name="de Jong P."/>
            <person name="Lindberg D.R."/>
            <person name="Seaver E.C."/>
            <person name="Weisblat D.A."/>
            <person name="Putnam N.H."/>
            <person name="Grigoriev I.V."/>
            <person name="Rokhsar D.S."/>
        </authorList>
    </citation>
    <scope>NUCLEOTIDE SEQUENCE</scope>
    <source>
        <strain evidence="5">I ESC-2004</strain>
    </source>
</reference>
<dbReference type="GO" id="GO:0007130">
    <property type="term" value="P:synaptonemal complex assembly"/>
    <property type="evidence" value="ECO:0007669"/>
    <property type="project" value="TreeGrafter"/>
</dbReference>
<gene>
    <name evidence="3" type="ORF">CAPTEDRAFT_202533</name>
</gene>
<dbReference type="HOGENOM" id="CLU_490248_0_0_1"/>
<proteinExistence type="predicted"/>
<dbReference type="EMBL" id="KB294939">
    <property type="protein sequence ID" value="ELU13889.1"/>
    <property type="molecule type" value="Genomic_DNA"/>
</dbReference>
<sequence>MAPDGACIGMPSASRLMGTGLSRWSLMRICLQYGMSDHVCETTPFGPGVREHVRKVEPDSEEVAGINEMLEKSFLDEKFECRWKPACFHQVENKTLQADFDEKKQDLLIRGRKPSELEEYYGFFVDNNPAAVDLICSIGVQARDSEYNALGYNRMGIYVCKHADVCLQHALVKYSGSPCIRLVVCKYLMGRHTKAIPRVASASEFIEPTQGFDSHVSVIPPSSQDSLQNQFDRSQVFLFEINKLLQPSIRPRQLLPLAVVSFTQNGEYHPSVDAEATSAEKLANNPRLQHIINAINSKDEVGSPGPPGSAGSSPPAPASPASATPPAMQQPQLSVTPEVTTVIQQINAKLDGSHDFRPRELPASSSSPFPHHSLLSPAAAQPPPMAPVPISLPQMSFLGGNPMPAPASLMGNMNFLKGLPSMQSMPSMQTLPAGSLLGSPYPFASARTLPQMTTRSLTPEMAAAMSHAAYFPNSTAGLMGAASPLAASSVPSSLMSAAPMLPATAAAPFMYHAMDTSAQLLMKPMLYSQPAAPVLNTLKRPLQSSDLVPDKRVKYY</sequence>
<feature type="compositionally biased region" description="Low complexity" evidence="1">
    <location>
        <begin position="309"/>
        <end position="327"/>
    </location>
</feature>
<reference evidence="4" key="3">
    <citation type="submission" date="2015-06" db="UniProtKB">
        <authorList>
            <consortium name="EnsemblMetazoa"/>
        </authorList>
    </citation>
    <scope>IDENTIFICATION</scope>
</reference>
<dbReference type="InterPro" id="IPR026616">
    <property type="entry name" value="TEX15"/>
</dbReference>
<feature type="region of interest" description="Disordered" evidence="1">
    <location>
        <begin position="297"/>
        <end position="336"/>
    </location>
</feature>
<protein>
    <recommendedName>
        <fullName evidence="2">TASOR pseudo-PARP domain-containing protein</fullName>
    </recommendedName>
</protein>